<keyword evidence="1" id="KW-0812">Transmembrane</keyword>
<protein>
    <submittedName>
        <fullName evidence="2">Flp pilus assembly protein, pilin Flp</fullName>
    </submittedName>
</protein>
<dbReference type="EMBL" id="LT670817">
    <property type="protein sequence ID" value="SHH46339.1"/>
    <property type="molecule type" value="Genomic_DNA"/>
</dbReference>
<name>A0A1M5T6H7_9BRAD</name>
<evidence type="ECO:0000256" key="1">
    <source>
        <dbReference type="SAM" id="Phobius"/>
    </source>
</evidence>
<reference evidence="2 3" key="1">
    <citation type="submission" date="2016-11" db="EMBL/GenBank/DDBJ databases">
        <authorList>
            <person name="Jaros S."/>
            <person name="Januszkiewicz K."/>
            <person name="Wedrychowicz H."/>
        </authorList>
    </citation>
    <scope>NUCLEOTIDE SEQUENCE [LARGE SCALE GENOMIC DNA]</scope>
    <source>
        <strain evidence="2 3">GAS138</strain>
    </source>
</reference>
<accession>A0A1M5T6H7</accession>
<keyword evidence="1" id="KW-0472">Membrane</keyword>
<keyword evidence="1" id="KW-1133">Transmembrane helix</keyword>
<evidence type="ECO:0000313" key="2">
    <source>
        <dbReference type="EMBL" id="SHH46339.1"/>
    </source>
</evidence>
<gene>
    <name evidence="2" type="ORF">SAMN05443248_4886</name>
</gene>
<organism evidence="2 3">
    <name type="scientific">Bradyrhizobium erythrophlei</name>
    <dbReference type="NCBI Taxonomy" id="1437360"/>
    <lineage>
        <taxon>Bacteria</taxon>
        <taxon>Pseudomonadati</taxon>
        <taxon>Pseudomonadota</taxon>
        <taxon>Alphaproteobacteria</taxon>
        <taxon>Hyphomicrobiales</taxon>
        <taxon>Nitrobacteraceae</taxon>
        <taxon>Bradyrhizobium</taxon>
    </lineage>
</organism>
<feature type="transmembrane region" description="Helical" evidence="1">
    <location>
        <begin position="12"/>
        <end position="45"/>
    </location>
</feature>
<dbReference type="Proteomes" id="UP000189796">
    <property type="component" value="Chromosome I"/>
</dbReference>
<sequence length="66" mass="7091">MARPLKQSRVRLFRAFLAAEAGGTGIEFTIIAAGVGLAMLVPLYLVGSMLSEKFEMIAAALKHQNN</sequence>
<proteinExistence type="predicted"/>
<evidence type="ECO:0000313" key="3">
    <source>
        <dbReference type="Proteomes" id="UP000189796"/>
    </source>
</evidence>
<dbReference type="AlphaFoldDB" id="A0A1M5T6H7"/>